<dbReference type="EC" id="3.1.1.96" evidence="4"/>
<dbReference type="EC" id="3.1.1.-" evidence="4"/>
<dbReference type="HAMAP" id="MF_00518">
    <property type="entry name" value="Deacylase_Dtd"/>
    <property type="match status" value="1"/>
</dbReference>
<dbReference type="GO" id="GO:0005737">
    <property type="term" value="C:cytoplasm"/>
    <property type="evidence" value="ECO:0007669"/>
    <property type="project" value="UniProtKB-SubCell"/>
</dbReference>
<feature type="short sequence motif" description="Gly-cisPro motif, important for rejection of L-amino acids" evidence="4">
    <location>
        <begin position="137"/>
        <end position="138"/>
    </location>
</feature>
<name>A0A252F3G7_9FIRM</name>
<dbReference type="NCBIfam" id="TIGR00256">
    <property type="entry name" value="D-aminoacyl-tRNA deacylase"/>
    <property type="match status" value="1"/>
</dbReference>
<dbReference type="Pfam" id="PF02580">
    <property type="entry name" value="Tyr_Deacylase"/>
    <property type="match status" value="1"/>
</dbReference>
<dbReference type="FunFam" id="3.50.80.10:FF:000001">
    <property type="entry name" value="D-aminoacyl-tRNA deacylase"/>
    <property type="match status" value="1"/>
</dbReference>
<reference evidence="5 6" key="1">
    <citation type="submission" date="2017-05" db="EMBL/GenBank/DDBJ databases">
        <title>Butyricicoccus porcorum sp. nov. a butyrate-producing bacterium from the swine intestinal tract.</title>
        <authorList>
            <person name="Trachsel J."/>
            <person name="Humphrey S."/>
            <person name="Allen H.K."/>
        </authorList>
    </citation>
    <scope>NUCLEOTIDE SEQUENCE [LARGE SCALE GENOMIC DNA]</scope>
    <source>
        <strain evidence="5">BB10</strain>
    </source>
</reference>
<dbReference type="InterPro" id="IPR023509">
    <property type="entry name" value="DTD-like_sf"/>
</dbReference>
<sequence>MRAVLQRVSHAKVTIDGTVSGEIGKGFLILLGVAPEDTAEEALYLARKCVGLRVFTDENDKMNLSLDDVGGKILAVSQFTLYADCRKGKRPNFIGAAKGEQANELYEYFVSCCRGLGIETQTGEFGADMQVELLNDGPVTILMDTDELMRKK</sequence>
<dbReference type="GO" id="GO:0043908">
    <property type="term" value="F:Ser(Gly)-tRNA(Ala) hydrolase activity"/>
    <property type="evidence" value="ECO:0007669"/>
    <property type="project" value="UniProtKB-UniRule"/>
</dbReference>
<comment type="subcellular location">
    <subcellularLocation>
        <location evidence="4">Cytoplasm</location>
    </subcellularLocation>
</comment>
<dbReference type="GO" id="GO:0019478">
    <property type="term" value="P:D-amino acid catabolic process"/>
    <property type="evidence" value="ECO:0007669"/>
    <property type="project" value="UniProtKB-UniRule"/>
</dbReference>
<keyword evidence="3 4" id="KW-0378">Hydrolase</keyword>
<dbReference type="Gene3D" id="3.50.80.10">
    <property type="entry name" value="D-tyrosyl-tRNA(Tyr) deacylase"/>
    <property type="match status" value="1"/>
</dbReference>
<comment type="similarity">
    <text evidence="1 4">Belongs to the DTD family.</text>
</comment>
<comment type="catalytic activity">
    <reaction evidence="4">
        <text>glycyl-tRNA(Ala) + H2O = tRNA(Ala) + glycine + H(+)</text>
        <dbReference type="Rhea" id="RHEA:53744"/>
        <dbReference type="Rhea" id="RHEA-COMP:9657"/>
        <dbReference type="Rhea" id="RHEA-COMP:13640"/>
        <dbReference type="ChEBI" id="CHEBI:15377"/>
        <dbReference type="ChEBI" id="CHEBI:15378"/>
        <dbReference type="ChEBI" id="CHEBI:57305"/>
        <dbReference type="ChEBI" id="CHEBI:78442"/>
        <dbReference type="ChEBI" id="CHEBI:78522"/>
    </reaction>
</comment>
<keyword evidence="2 4" id="KW-0820">tRNA-binding</keyword>
<proteinExistence type="inferred from homology"/>
<comment type="catalytic activity">
    <reaction evidence="4">
        <text>a D-aminoacyl-tRNA + H2O = a tRNA + a D-alpha-amino acid + H(+)</text>
        <dbReference type="Rhea" id="RHEA:13953"/>
        <dbReference type="Rhea" id="RHEA-COMP:10123"/>
        <dbReference type="Rhea" id="RHEA-COMP:10124"/>
        <dbReference type="ChEBI" id="CHEBI:15377"/>
        <dbReference type="ChEBI" id="CHEBI:15378"/>
        <dbReference type="ChEBI" id="CHEBI:59871"/>
        <dbReference type="ChEBI" id="CHEBI:78442"/>
        <dbReference type="ChEBI" id="CHEBI:79333"/>
        <dbReference type="EC" id="3.1.1.96"/>
    </reaction>
</comment>
<comment type="domain">
    <text evidence="4">A Gly-cisPro motif from one monomer fits into the active site of the other monomer to allow specific chiral rejection of L-amino acids.</text>
</comment>
<comment type="function">
    <text evidence="4">An aminoacyl-tRNA editing enzyme that deacylates mischarged D-aminoacyl-tRNAs. Also deacylates mischarged glycyl-tRNA(Ala), protecting cells against glycine mischarging by AlaRS. Acts via tRNA-based rather than protein-based catalysis; rejects L-amino acids rather than detecting D-amino acids in the active site. By recycling D-aminoacyl-tRNA to D-amino acids and free tRNA molecules, this enzyme counteracts the toxicity associated with the formation of D-aminoacyl-tRNA entities in vivo and helps enforce protein L-homochirality.</text>
</comment>
<evidence type="ECO:0000256" key="4">
    <source>
        <dbReference type="HAMAP-Rule" id="MF_00518"/>
    </source>
</evidence>
<dbReference type="OrthoDB" id="9801395at2"/>
<dbReference type="GO" id="GO:0106026">
    <property type="term" value="F:Gly-tRNA(Ala) deacylase activity"/>
    <property type="evidence" value="ECO:0007669"/>
    <property type="project" value="UniProtKB-UniRule"/>
</dbReference>
<evidence type="ECO:0000256" key="2">
    <source>
        <dbReference type="ARBA" id="ARBA00022555"/>
    </source>
</evidence>
<evidence type="ECO:0000313" key="5">
    <source>
        <dbReference type="EMBL" id="OUM20327.1"/>
    </source>
</evidence>
<accession>A0A252F3G7</accession>
<dbReference type="PANTHER" id="PTHR10472:SF5">
    <property type="entry name" value="D-AMINOACYL-TRNA DEACYLASE 1"/>
    <property type="match status" value="1"/>
</dbReference>
<keyword evidence="4" id="KW-0694">RNA-binding</keyword>
<evidence type="ECO:0000256" key="3">
    <source>
        <dbReference type="ARBA" id="ARBA00022801"/>
    </source>
</evidence>
<dbReference type="Proteomes" id="UP000194903">
    <property type="component" value="Unassembled WGS sequence"/>
</dbReference>
<dbReference type="SUPFAM" id="SSF69500">
    <property type="entry name" value="DTD-like"/>
    <property type="match status" value="1"/>
</dbReference>
<dbReference type="EMBL" id="NHOC01000006">
    <property type="protein sequence ID" value="OUM20327.1"/>
    <property type="molecule type" value="Genomic_DNA"/>
</dbReference>
<dbReference type="GO" id="GO:0000049">
    <property type="term" value="F:tRNA binding"/>
    <property type="evidence" value="ECO:0007669"/>
    <property type="project" value="UniProtKB-UniRule"/>
</dbReference>
<dbReference type="InterPro" id="IPR003732">
    <property type="entry name" value="Daa-tRNA_deacyls_DTD"/>
</dbReference>
<protein>
    <recommendedName>
        <fullName evidence="4">D-aminoacyl-tRNA deacylase</fullName>
        <shortName evidence="4">DTD</shortName>
        <ecNumber evidence="4">3.1.1.96</ecNumber>
    </recommendedName>
    <alternativeName>
        <fullName evidence="4">Gly-tRNA(Ala) deacylase</fullName>
        <ecNumber evidence="4">3.1.1.-</ecNumber>
    </alternativeName>
</protein>
<comment type="subunit">
    <text evidence="4">Homodimer.</text>
</comment>
<dbReference type="CDD" id="cd00563">
    <property type="entry name" value="Dtyr_deacylase"/>
    <property type="match status" value="1"/>
</dbReference>
<gene>
    <name evidence="4" type="primary">dtd</name>
    <name evidence="5" type="ORF">CBW42_08425</name>
</gene>
<dbReference type="PANTHER" id="PTHR10472">
    <property type="entry name" value="D-TYROSYL-TRNA TYR DEACYLASE"/>
    <property type="match status" value="1"/>
</dbReference>
<evidence type="ECO:0000313" key="6">
    <source>
        <dbReference type="Proteomes" id="UP000194903"/>
    </source>
</evidence>
<comment type="caution">
    <text evidence="5">The sequence shown here is derived from an EMBL/GenBank/DDBJ whole genome shotgun (WGS) entry which is preliminary data.</text>
</comment>
<organism evidence="5 6">
    <name type="scientific">Butyricicoccus porcorum</name>
    <dbReference type="NCBI Taxonomy" id="1945634"/>
    <lineage>
        <taxon>Bacteria</taxon>
        <taxon>Bacillati</taxon>
        <taxon>Bacillota</taxon>
        <taxon>Clostridia</taxon>
        <taxon>Eubacteriales</taxon>
        <taxon>Butyricicoccaceae</taxon>
        <taxon>Butyricicoccus</taxon>
    </lineage>
</organism>
<dbReference type="GO" id="GO:0051500">
    <property type="term" value="F:D-tyrosyl-tRNA(Tyr) deacylase activity"/>
    <property type="evidence" value="ECO:0007669"/>
    <property type="project" value="TreeGrafter"/>
</dbReference>
<keyword evidence="6" id="KW-1185">Reference proteome</keyword>
<dbReference type="RefSeq" id="WP_087019928.1">
    <property type="nucleotide sequence ID" value="NZ_CP178353.1"/>
</dbReference>
<evidence type="ECO:0000256" key="1">
    <source>
        <dbReference type="ARBA" id="ARBA00009673"/>
    </source>
</evidence>
<keyword evidence="4" id="KW-0963">Cytoplasm</keyword>
<dbReference type="AlphaFoldDB" id="A0A252F3G7"/>